<comment type="subcellular location">
    <subcellularLocation>
        <location evidence="1">Cell membrane</location>
        <topology evidence="1">Multi-pass membrane protein</topology>
    </subcellularLocation>
</comment>
<keyword evidence="11" id="KW-1185">Reference proteome</keyword>
<evidence type="ECO:0000256" key="2">
    <source>
        <dbReference type="ARBA" id="ARBA00007802"/>
    </source>
</evidence>
<dbReference type="PROSITE" id="PS51257">
    <property type="entry name" value="PROKAR_LIPOPROTEIN"/>
    <property type="match status" value="1"/>
</dbReference>
<dbReference type="RefSeq" id="WP_338364098.1">
    <property type="nucleotide sequence ID" value="NZ_CAWVOK010000023.1"/>
</dbReference>
<name>A0ABP0EXJ8_9RICK</name>
<feature type="region of interest" description="Disordered" evidence="7">
    <location>
        <begin position="902"/>
        <end position="955"/>
    </location>
</feature>
<evidence type="ECO:0000256" key="5">
    <source>
        <dbReference type="ARBA" id="ARBA00022989"/>
    </source>
</evidence>
<keyword evidence="4 9" id="KW-0732">Signal</keyword>
<feature type="transmembrane region" description="Helical" evidence="8">
    <location>
        <begin position="304"/>
        <end position="325"/>
    </location>
</feature>
<feature type="signal peptide" evidence="9">
    <location>
        <begin position="1"/>
        <end position="28"/>
    </location>
</feature>
<keyword evidence="6 8" id="KW-0472">Membrane</keyword>
<feature type="transmembrane region" description="Helical" evidence="8">
    <location>
        <begin position="417"/>
        <end position="435"/>
    </location>
</feature>
<comment type="similarity">
    <text evidence="2">Belongs to the TrbL/VirB6 family.</text>
</comment>
<dbReference type="Proteomes" id="UP001314181">
    <property type="component" value="Unassembled WGS sequence"/>
</dbReference>
<evidence type="ECO:0000256" key="1">
    <source>
        <dbReference type="ARBA" id="ARBA00004651"/>
    </source>
</evidence>
<proteinExistence type="inferred from homology"/>
<keyword evidence="5 8" id="KW-1133">Transmembrane helix</keyword>
<dbReference type="Pfam" id="PF04610">
    <property type="entry name" value="TrbL"/>
    <property type="match status" value="1"/>
</dbReference>
<feature type="compositionally biased region" description="Acidic residues" evidence="7">
    <location>
        <begin position="937"/>
        <end position="955"/>
    </location>
</feature>
<evidence type="ECO:0000256" key="7">
    <source>
        <dbReference type="SAM" id="MobiDB-lite"/>
    </source>
</evidence>
<evidence type="ECO:0000256" key="4">
    <source>
        <dbReference type="ARBA" id="ARBA00022729"/>
    </source>
</evidence>
<dbReference type="InterPro" id="IPR007688">
    <property type="entry name" value="Conjugal_tfr_TrbL/VirB6"/>
</dbReference>
<evidence type="ECO:0000313" key="10">
    <source>
        <dbReference type="EMBL" id="CAK8163120.1"/>
    </source>
</evidence>
<organism evidence="10 11">
    <name type="scientific">Candidatus Xenohaliotis californiensis</name>
    <dbReference type="NCBI Taxonomy" id="84677"/>
    <lineage>
        <taxon>Bacteria</taxon>
        <taxon>Pseudomonadati</taxon>
        <taxon>Pseudomonadota</taxon>
        <taxon>Alphaproteobacteria</taxon>
        <taxon>Rickettsiales</taxon>
        <taxon>Anaplasmataceae</taxon>
        <taxon>Candidatus Xenohaliotis</taxon>
    </lineage>
</organism>
<feature type="transmembrane region" description="Helical" evidence="8">
    <location>
        <begin position="477"/>
        <end position="498"/>
    </location>
</feature>
<comment type="caution">
    <text evidence="10">The sequence shown here is derived from an EMBL/GenBank/DDBJ whole genome shotgun (WGS) entry which is preliminary data.</text>
</comment>
<gene>
    <name evidence="10" type="ORF">CAXC1_300015</name>
</gene>
<dbReference type="EMBL" id="CAWVOK010000023">
    <property type="protein sequence ID" value="CAK8163120.1"/>
    <property type="molecule type" value="Genomic_DNA"/>
</dbReference>
<feature type="transmembrane region" description="Helical" evidence="8">
    <location>
        <begin position="332"/>
        <end position="351"/>
    </location>
</feature>
<reference evidence="10 11" key="1">
    <citation type="submission" date="2024-01" db="EMBL/GenBank/DDBJ databases">
        <authorList>
            <person name="Kunselman E."/>
        </authorList>
    </citation>
    <scope>NUCLEOTIDE SEQUENCE [LARGE SCALE GENOMIC DNA]</scope>
    <source>
        <strain evidence="10">2 abalone samples</strain>
    </source>
</reference>
<feature type="transmembrane region" description="Helical" evidence="8">
    <location>
        <begin position="441"/>
        <end position="465"/>
    </location>
</feature>
<evidence type="ECO:0000256" key="3">
    <source>
        <dbReference type="ARBA" id="ARBA00022692"/>
    </source>
</evidence>
<evidence type="ECO:0000256" key="9">
    <source>
        <dbReference type="SAM" id="SignalP"/>
    </source>
</evidence>
<evidence type="ECO:0000256" key="6">
    <source>
        <dbReference type="ARBA" id="ARBA00023136"/>
    </source>
</evidence>
<evidence type="ECO:0000313" key="11">
    <source>
        <dbReference type="Proteomes" id="UP001314181"/>
    </source>
</evidence>
<keyword evidence="3 8" id="KW-0812">Transmembrane</keyword>
<accession>A0ABP0EXJ8</accession>
<sequence>MKYGYLAKNIACCLLLLMLYGCSGPCTEADDVGQGYALNVRAKFTDIAEFNMLDDSENGYEPKYHQVLPWQETELITNGKPLVMELSGKWTSWNSTAKDRNCSNFRKVNIEGQECLEIIDDNPYVINDSGSGSSIKYGAPCWFEDGFGIYLLFFRNYAVYEKELMKIERNGGLSSAAKEQKKKELQMRYHPNATKARVQNPIDTTVHLYSPGKSRFWSGDTALKDSAGNEIQPQKGWKIFVKVISSYYPDNEVDNLKIKFMSGVQRGGGTELFSWLLNKINSLFSHYAEKTFSGIVKNPNYKSAVLASASLMIILTGFGYVIGSINISYADVVVRIIKIAVIASLLSPNSWDFFYQNFLILFTDGVRDLSGIIGSAIAEYDPDNPFSFIDYFFFTQFFSSTIWNMKIPAVIAAQPGVGIVWVLILLCIFVMLMIITINAVAIYLSGMMVISFLLGLTPIFLIALLFKPLKSIFDGWLSSLIHNALQIIVLMAFLIFVFDIVKTHVLKTVGFPTCSSTIISFAPCATGCDVSICCPDIGSITGHHPGDIFYPFILLSGSSAPKRQRVDANDQNRKIWYDRPYEIGSKMEVMAVPPYYDFKAKRYVNLPYLDPKDDADRIIEILNDGKIIDLNEASIVLLITILAIFMKDAVLEVGQLVGGGEIFRDNLSATFGNATRYLASFGGKYNPFQFALALKGSLQDSVARVARLDKIHSIVGTIASPAALFGAPKTRSAIDKAKSMEDKHSALSARISDSVFGKLEFFDKGIKRLTPKGLAEMATSPKKTMKELYNIGSSYKDHVDGLAFLRDKNVRGKLLNEALAKYDFQDKNITNEAARGALNINKSKEPISDDENIYDTIDDENIYDTIDDENIYDTIDKDDSKNIYENDIADATEQKNKALKDEYGKISNQQTKRSELDRKPQLPPRSRKKKSEILGTVDDEGSFNNDLEEDDKDKN</sequence>
<evidence type="ECO:0000256" key="8">
    <source>
        <dbReference type="SAM" id="Phobius"/>
    </source>
</evidence>
<feature type="chain" id="PRO_5045236009" evidence="9">
    <location>
        <begin position="29"/>
        <end position="955"/>
    </location>
</feature>
<protein>
    <submittedName>
        <fullName evidence="10">Type IV secretion system protein VirB6</fullName>
    </submittedName>
</protein>
<feature type="transmembrane region" description="Helical" evidence="8">
    <location>
        <begin position="388"/>
        <end position="405"/>
    </location>
</feature>